<evidence type="ECO:0000256" key="5">
    <source>
        <dbReference type="ARBA" id="ARBA00023242"/>
    </source>
</evidence>
<dbReference type="SMART" id="SM00066">
    <property type="entry name" value="GAL4"/>
    <property type="match status" value="1"/>
</dbReference>
<comment type="caution">
    <text evidence="8">The sequence shown here is derived from an EMBL/GenBank/DDBJ whole genome shotgun (WGS) entry which is preliminary data.</text>
</comment>
<keyword evidence="3" id="KW-0805">Transcription regulation</keyword>
<keyword evidence="4" id="KW-0804">Transcription</keyword>
<dbReference type="SUPFAM" id="SSF57701">
    <property type="entry name" value="Zn2/Cys6 DNA-binding domain"/>
    <property type="match status" value="1"/>
</dbReference>
<dbReference type="CDD" id="cd00067">
    <property type="entry name" value="GAL4"/>
    <property type="match status" value="1"/>
</dbReference>
<dbReference type="PROSITE" id="PS50048">
    <property type="entry name" value="ZN2_CY6_FUNGAL_2"/>
    <property type="match status" value="1"/>
</dbReference>
<feature type="domain" description="Zn(2)-C6 fungal-type" evidence="7">
    <location>
        <begin position="76"/>
        <end position="105"/>
    </location>
</feature>
<dbReference type="InterPro" id="IPR001138">
    <property type="entry name" value="Zn2Cys6_DnaBD"/>
</dbReference>
<evidence type="ECO:0000313" key="8">
    <source>
        <dbReference type="EMBL" id="RKK10310.1"/>
    </source>
</evidence>
<evidence type="ECO:0000256" key="2">
    <source>
        <dbReference type="ARBA" id="ARBA00022723"/>
    </source>
</evidence>
<dbReference type="EMBL" id="MRCU01000011">
    <property type="protein sequence ID" value="RKK10310.1"/>
    <property type="molecule type" value="Genomic_DNA"/>
</dbReference>
<gene>
    <name evidence="8" type="ORF">BFJ65_g15608</name>
</gene>
<dbReference type="CDD" id="cd12148">
    <property type="entry name" value="fungal_TF_MHR"/>
    <property type="match status" value="1"/>
</dbReference>
<evidence type="ECO:0000256" key="4">
    <source>
        <dbReference type="ARBA" id="ARBA00023163"/>
    </source>
</evidence>
<protein>
    <recommendedName>
        <fullName evidence="7">Zn(2)-C6 fungal-type domain-containing protein</fullName>
    </recommendedName>
</protein>
<dbReference type="GO" id="GO:0006351">
    <property type="term" value="P:DNA-templated transcription"/>
    <property type="evidence" value="ECO:0007669"/>
    <property type="project" value="InterPro"/>
</dbReference>
<comment type="subcellular location">
    <subcellularLocation>
        <location evidence="1">Nucleus</location>
    </subcellularLocation>
</comment>
<name>A0A3L6MZ56_FUSOX</name>
<dbReference type="GO" id="GO:0000981">
    <property type="term" value="F:DNA-binding transcription factor activity, RNA polymerase II-specific"/>
    <property type="evidence" value="ECO:0007669"/>
    <property type="project" value="InterPro"/>
</dbReference>
<dbReference type="GO" id="GO:0005634">
    <property type="term" value="C:nucleus"/>
    <property type="evidence" value="ECO:0007669"/>
    <property type="project" value="UniProtKB-SubCell"/>
</dbReference>
<dbReference type="Proteomes" id="UP000270866">
    <property type="component" value="Unassembled WGS sequence"/>
</dbReference>
<reference evidence="8 9" key="1">
    <citation type="journal article" date="2018" name="Sci. Rep.">
        <title>Characterisation of pathogen-specific regions and novel effector candidates in Fusarium oxysporum f. sp. cepae.</title>
        <authorList>
            <person name="Armitage A.D."/>
            <person name="Taylor A."/>
            <person name="Sobczyk M.K."/>
            <person name="Baxter L."/>
            <person name="Greenfield B.P."/>
            <person name="Bates H.J."/>
            <person name="Wilson F."/>
            <person name="Jackson A.C."/>
            <person name="Ott S."/>
            <person name="Harrison R.J."/>
            <person name="Clarkson J.P."/>
        </authorList>
    </citation>
    <scope>NUCLEOTIDE SEQUENCE [LARGE SCALE GENOMIC DNA]</scope>
    <source>
        <strain evidence="8 9">FoC_Fus2</strain>
    </source>
</reference>
<organism evidence="8 9">
    <name type="scientific">Fusarium oxysporum f. sp. cepae</name>
    <dbReference type="NCBI Taxonomy" id="396571"/>
    <lineage>
        <taxon>Eukaryota</taxon>
        <taxon>Fungi</taxon>
        <taxon>Dikarya</taxon>
        <taxon>Ascomycota</taxon>
        <taxon>Pezizomycotina</taxon>
        <taxon>Sordariomycetes</taxon>
        <taxon>Hypocreomycetidae</taxon>
        <taxon>Hypocreales</taxon>
        <taxon>Nectriaceae</taxon>
        <taxon>Fusarium</taxon>
        <taxon>Fusarium oxysporum species complex</taxon>
    </lineage>
</organism>
<keyword evidence="5" id="KW-0539">Nucleus</keyword>
<evidence type="ECO:0000256" key="1">
    <source>
        <dbReference type="ARBA" id="ARBA00004123"/>
    </source>
</evidence>
<dbReference type="PANTHER" id="PTHR47338:SF4">
    <property type="entry name" value="ZN(II)2CYS6 TRANSCRIPTION FACTOR (EUROFUNG)"/>
    <property type="match status" value="1"/>
</dbReference>
<dbReference type="InterPro" id="IPR050815">
    <property type="entry name" value="TF_fung"/>
</dbReference>
<keyword evidence="2" id="KW-0479">Metal-binding</keyword>
<evidence type="ECO:0000256" key="3">
    <source>
        <dbReference type="ARBA" id="ARBA00023015"/>
    </source>
</evidence>
<dbReference type="GO" id="GO:0008270">
    <property type="term" value="F:zinc ion binding"/>
    <property type="evidence" value="ECO:0007669"/>
    <property type="project" value="InterPro"/>
</dbReference>
<feature type="compositionally biased region" description="Low complexity" evidence="6">
    <location>
        <begin position="44"/>
        <end position="59"/>
    </location>
</feature>
<dbReference type="Gene3D" id="4.10.240.10">
    <property type="entry name" value="Zn(2)-C6 fungal-type DNA-binding domain"/>
    <property type="match status" value="1"/>
</dbReference>
<evidence type="ECO:0000259" key="7">
    <source>
        <dbReference type="PROSITE" id="PS50048"/>
    </source>
</evidence>
<evidence type="ECO:0000313" key="9">
    <source>
        <dbReference type="Proteomes" id="UP000270866"/>
    </source>
</evidence>
<accession>A0A3L6MZ56</accession>
<dbReference type="Pfam" id="PF00172">
    <property type="entry name" value="Zn_clus"/>
    <property type="match status" value="1"/>
</dbReference>
<proteinExistence type="predicted"/>
<dbReference type="InterPro" id="IPR036864">
    <property type="entry name" value="Zn2-C6_fun-type_DNA-bd_sf"/>
</dbReference>
<evidence type="ECO:0000256" key="6">
    <source>
        <dbReference type="SAM" id="MobiDB-lite"/>
    </source>
</evidence>
<dbReference type="Pfam" id="PF04082">
    <property type="entry name" value="Fungal_trans"/>
    <property type="match status" value="1"/>
</dbReference>
<sequence>MWVQAVPRGWSAEVLESTPEVFHPPKSILQSCNFRATTYPDMASTLSSKSPGSGPGTSPEPLQSNAYRPIRCINKACAACRRKKSRCSGGHPYRSCRRLSEPCEYPTPVVRAPPLGPHHATEALSQEARQSNPSALAHRFDLLESRLDEVSQRLEQLTELTHQLCGPAPSDALGLGYMANQSSVPCGLTHPAGTVRASGRRRIVSGVPSDPFQSQQWAVEIDHLVPESVARTVFQDYFRFAHNQPYSFFHEGTFWKKLNEGALPDHLLLAVLSHAVRFSSDPFFRNRSTFMSLLFANIAWKSIVSPYFYERADADLATVQTITLLSLYDFTAGHDRHDSAWVKIGLAVRIAQDLRLMMNDLTTMGNAEKEERRRVFWSVYTLDRLASCARSSYGGPSSPQGITGSTT</sequence>
<dbReference type="PANTHER" id="PTHR47338">
    <property type="entry name" value="ZN(II)2CYS6 TRANSCRIPTION FACTOR (EUROFUNG)-RELATED"/>
    <property type="match status" value="1"/>
</dbReference>
<feature type="region of interest" description="Disordered" evidence="6">
    <location>
        <begin position="43"/>
        <end position="64"/>
    </location>
</feature>
<dbReference type="InterPro" id="IPR007219">
    <property type="entry name" value="XnlR_reg_dom"/>
</dbReference>
<dbReference type="GO" id="GO:0003677">
    <property type="term" value="F:DNA binding"/>
    <property type="evidence" value="ECO:0007669"/>
    <property type="project" value="InterPro"/>
</dbReference>
<dbReference type="AlphaFoldDB" id="A0A3L6MZ56"/>